<protein>
    <submittedName>
        <fullName evidence="2">Putative transposase</fullName>
    </submittedName>
</protein>
<accession>A0A1H9EJQ7</accession>
<evidence type="ECO:0000313" key="2">
    <source>
        <dbReference type="EMBL" id="SEQ25970.1"/>
    </source>
</evidence>
<evidence type="ECO:0000259" key="1">
    <source>
        <dbReference type="SMART" id="SM01321"/>
    </source>
</evidence>
<feature type="domain" description="Transposase IS200-like" evidence="1">
    <location>
        <begin position="9"/>
        <end position="124"/>
    </location>
</feature>
<dbReference type="GO" id="GO:0004803">
    <property type="term" value="F:transposase activity"/>
    <property type="evidence" value="ECO:0007669"/>
    <property type="project" value="InterPro"/>
</dbReference>
<dbReference type="GO" id="GO:0003677">
    <property type="term" value="F:DNA binding"/>
    <property type="evidence" value="ECO:0007669"/>
    <property type="project" value="InterPro"/>
</dbReference>
<dbReference type="Pfam" id="PF01797">
    <property type="entry name" value="Y1_Tnp"/>
    <property type="match status" value="1"/>
</dbReference>
<dbReference type="SUPFAM" id="SSF143422">
    <property type="entry name" value="Transposase IS200-like"/>
    <property type="match status" value="1"/>
</dbReference>
<dbReference type="EMBL" id="FOGB01000002">
    <property type="protein sequence ID" value="SEQ25970.1"/>
    <property type="molecule type" value="Genomic_DNA"/>
</dbReference>
<dbReference type="OrthoDB" id="9814067at2"/>
<dbReference type="SMART" id="SM01321">
    <property type="entry name" value="Y1_Tnp"/>
    <property type="match status" value="1"/>
</dbReference>
<dbReference type="PANTHER" id="PTHR34322">
    <property type="entry name" value="TRANSPOSASE, Y1_TNP DOMAIN-CONTAINING"/>
    <property type="match status" value="1"/>
</dbReference>
<reference evidence="3" key="1">
    <citation type="submission" date="2016-10" db="EMBL/GenBank/DDBJ databases">
        <authorList>
            <person name="Varghese N."/>
            <person name="Submissions S."/>
        </authorList>
    </citation>
    <scope>NUCLEOTIDE SEQUENCE [LARGE SCALE GENOMIC DNA]</scope>
    <source>
        <strain evidence="3">DSM 18887</strain>
    </source>
</reference>
<gene>
    <name evidence="2" type="ORF">SAMN03080615_00942</name>
</gene>
<proteinExistence type="predicted"/>
<name>A0A1H9EJQ7_9GAMM</name>
<dbReference type="InterPro" id="IPR036515">
    <property type="entry name" value="Transposase_17_sf"/>
</dbReference>
<keyword evidence="3" id="KW-1185">Reference proteome</keyword>
<dbReference type="Gene3D" id="3.30.70.1290">
    <property type="entry name" value="Transposase IS200-like"/>
    <property type="match status" value="1"/>
</dbReference>
<dbReference type="PANTHER" id="PTHR34322:SF2">
    <property type="entry name" value="TRANSPOSASE IS200-LIKE DOMAIN-CONTAINING PROTEIN"/>
    <property type="match status" value="1"/>
</dbReference>
<dbReference type="Proteomes" id="UP000198749">
    <property type="component" value="Unassembled WGS sequence"/>
</dbReference>
<dbReference type="GO" id="GO:0006313">
    <property type="term" value="P:DNA transposition"/>
    <property type="evidence" value="ECO:0007669"/>
    <property type="project" value="InterPro"/>
</dbReference>
<dbReference type="AlphaFoldDB" id="A0A1H9EJQ7"/>
<organism evidence="2 3">
    <name type="scientific">Amphritea atlantica</name>
    <dbReference type="NCBI Taxonomy" id="355243"/>
    <lineage>
        <taxon>Bacteria</taxon>
        <taxon>Pseudomonadati</taxon>
        <taxon>Pseudomonadota</taxon>
        <taxon>Gammaproteobacteria</taxon>
        <taxon>Oceanospirillales</taxon>
        <taxon>Oceanospirillaceae</taxon>
        <taxon>Amphritea</taxon>
    </lineage>
</organism>
<sequence>MARLPRAALPGIPQHVTQRGNNRQACFFAEEDYAVYLDRLKHYAEQYQVLVHAYVLMTNHVHLLLTPKTKEGVSCLMQALGRYYVRYINQSYRRSGTLWEGRFKSSLVDSENYFLIVSRYIELNPVRAGMVDFPADYLWSSYHATALGKEIALFTPHDIYLALGSTPAERQTAYTALFSGFIPVHTLESIRNATNKACILGGERFKVEIEQQLGRRVQVGLHGGDRRSKAYQDQRL</sequence>
<dbReference type="InterPro" id="IPR002686">
    <property type="entry name" value="Transposase_17"/>
</dbReference>
<evidence type="ECO:0000313" key="3">
    <source>
        <dbReference type="Proteomes" id="UP000198749"/>
    </source>
</evidence>
<dbReference type="RefSeq" id="WP_091354677.1">
    <property type="nucleotide sequence ID" value="NZ_AP025284.1"/>
</dbReference>
<dbReference type="STRING" id="355243.SAMN03080615_00942"/>